<proteinExistence type="predicted"/>
<gene>
    <name evidence="1" type="ORF">dnm_080090</name>
</gene>
<dbReference type="KEGG" id="dmm:dnm_080090"/>
<dbReference type="EMBL" id="CP061800">
    <property type="protein sequence ID" value="QTA91936.1"/>
    <property type="molecule type" value="Genomic_DNA"/>
</dbReference>
<dbReference type="AlphaFoldDB" id="A0A975BUD9"/>
<keyword evidence="2" id="KW-1185">Reference proteome</keyword>
<protein>
    <submittedName>
        <fullName evidence="1">Uncharacterized protein</fullName>
    </submittedName>
</protein>
<name>A0A975BUD9_9BACT</name>
<dbReference type="Proteomes" id="UP000663722">
    <property type="component" value="Chromosome"/>
</dbReference>
<evidence type="ECO:0000313" key="2">
    <source>
        <dbReference type="Proteomes" id="UP000663722"/>
    </source>
</evidence>
<accession>A0A975BUD9</accession>
<evidence type="ECO:0000313" key="1">
    <source>
        <dbReference type="EMBL" id="QTA91936.1"/>
    </source>
</evidence>
<sequence>MQAHPAINAGWTAKQILPAKNGKPGFFLRGSNHHPGKKPGFFSGQISENLWSGIYKDTHPGIITKV</sequence>
<reference evidence="1" key="1">
    <citation type="journal article" date="2021" name="Microb. Physiol.">
        <title>Proteogenomic Insights into the Physiology of Marine, Sulfate-Reducing, Filamentous Desulfonema limicola and Desulfonema magnum.</title>
        <authorList>
            <person name="Schnaars V."/>
            <person name="Wohlbrand L."/>
            <person name="Scheve S."/>
            <person name="Hinrichs C."/>
            <person name="Reinhardt R."/>
            <person name="Rabus R."/>
        </authorList>
    </citation>
    <scope>NUCLEOTIDE SEQUENCE</scope>
    <source>
        <strain evidence="1">4be13</strain>
    </source>
</reference>
<organism evidence="1 2">
    <name type="scientific">Desulfonema magnum</name>
    <dbReference type="NCBI Taxonomy" id="45655"/>
    <lineage>
        <taxon>Bacteria</taxon>
        <taxon>Pseudomonadati</taxon>
        <taxon>Thermodesulfobacteriota</taxon>
        <taxon>Desulfobacteria</taxon>
        <taxon>Desulfobacterales</taxon>
        <taxon>Desulfococcaceae</taxon>
        <taxon>Desulfonema</taxon>
    </lineage>
</organism>